<proteinExistence type="predicted"/>
<accession>A0A2H0U1E7</accession>
<sequence length="73" mass="7995">MVQSSIIKVPLRRTIGGQRFQVPVRGTWTSLVGCLPETIDDQAAAIFFTKENGTASKHLAKLTRPTGLTRLTN</sequence>
<dbReference type="AlphaFoldDB" id="A0A2H0U1E7"/>
<evidence type="ECO:0000313" key="1">
    <source>
        <dbReference type="EMBL" id="PIR78513.1"/>
    </source>
</evidence>
<protein>
    <submittedName>
        <fullName evidence="1">Uncharacterized protein</fullName>
    </submittedName>
</protein>
<dbReference type="EMBL" id="PFBU01000022">
    <property type="protein sequence ID" value="PIR78513.1"/>
    <property type="molecule type" value="Genomic_DNA"/>
</dbReference>
<gene>
    <name evidence="1" type="ORF">COU28_01210</name>
</gene>
<dbReference type="Proteomes" id="UP000230852">
    <property type="component" value="Unassembled WGS sequence"/>
</dbReference>
<organism evidence="1 2">
    <name type="scientific">Candidatus Magasanikbacteria bacterium CG10_big_fil_rev_8_21_14_0_10_36_16</name>
    <dbReference type="NCBI Taxonomy" id="1974645"/>
    <lineage>
        <taxon>Bacteria</taxon>
        <taxon>Candidatus Magasanikiibacteriota</taxon>
    </lineage>
</organism>
<evidence type="ECO:0000313" key="2">
    <source>
        <dbReference type="Proteomes" id="UP000230852"/>
    </source>
</evidence>
<reference evidence="2" key="1">
    <citation type="submission" date="2017-09" db="EMBL/GenBank/DDBJ databases">
        <title>Depth-based differentiation of microbial function through sediment-hosted aquifers and enrichment of novel symbionts in the deep terrestrial subsurface.</title>
        <authorList>
            <person name="Probst A.J."/>
            <person name="Ladd B."/>
            <person name="Jarett J.K."/>
            <person name="Geller-Mcgrath D.E."/>
            <person name="Sieber C.M.K."/>
            <person name="Emerson J.B."/>
            <person name="Anantharaman K."/>
            <person name="Thomas B.C."/>
            <person name="Malmstrom R."/>
            <person name="Stieglmeier M."/>
            <person name="Klingl A."/>
            <person name="Woyke T."/>
            <person name="Ryan C.M."/>
            <person name="Banfield J.F."/>
        </authorList>
    </citation>
    <scope>NUCLEOTIDE SEQUENCE [LARGE SCALE GENOMIC DNA]</scope>
</reference>
<name>A0A2H0U1E7_9BACT</name>
<comment type="caution">
    <text evidence="1">The sequence shown here is derived from an EMBL/GenBank/DDBJ whole genome shotgun (WGS) entry which is preliminary data.</text>
</comment>